<sequence length="618" mass="67948">MFVYNGIIDQANSSLVEFVVVILPSRVEVGSPCIVLCLPGVHGSLPQNQSKYVQGPSAAVHSFEPAFETMAIAPDGKTATFTSAHCGLTVHIPQDMATLELSFHIDSEGPTLSSSMALAMHHPLLASKSANYNPTLFLGSVHLANQFQGYLVALVLSEKAQQGELTGSMNSCISWNAKTAATTKVTPAVGPGRLSHIEELEFEDQSQEGELGQADFTVNNHSHEFRGTVSQVAGGKHALELSLRSRHHHGLSGSKDWSLVTIPQLDKHNEALLQMISEFGSNDAIKIYNNSNDVVTCTIESSTAEWYGKGMSLAGLLLATLGLPGGPAMIAARAAVAGFFLALKSLQDTMWASDTSKSMVLYPNDKMEQAKSGWYTYYDIIMVRSLVESNGYKLSLTSYRLSRVTQNSYDVRNIPLDTSVKKQTIFEIPLQTRSSISNRRFLGIRGVRPDRDLDSYGTPGTLNEGDILSYKSDGTCEGTWSSYNAWDGAGYYFFRARGLSKDSQIAIVHGGSRDLGRSNNVHIYHLLQDPYSPVLCIQNAEIRSDATRLSDRRAIGNANSNDEVLKLIWENEQKTRNDYNWAYCKDYTNKVYAWKWTADNVVAKNNNRNTYFVFGPGS</sequence>
<dbReference type="Proteomes" id="UP000730481">
    <property type="component" value="Unassembled WGS sequence"/>
</dbReference>
<accession>A0A9P5DRS3</accession>
<keyword evidence="2" id="KW-1185">Reference proteome</keyword>
<evidence type="ECO:0000313" key="1">
    <source>
        <dbReference type="EMBL" id="KAF4332414.1"/>
    </source>
</evidence>
<dbReference type="AlphaFoldDB" id="A0A9P5DRS3"/>
<gene>
    <name evidence="1" type="ORF">FBEOM_13792</name>
</gene>
<protein>
    <submittedName>
        <fullName evidence="1">Uncharacterized protein</fullName>
    </submittedName>
</protein>
<proteinExistence type="predicted"/>
<dbReference type="OrthoDB" id="5076671at2759"/>
<reference evidence="1" key="1">
    <citation type="journal article" date="2017" name="Mycologia">
        <title>Fusarium algeriense, sp. nov., a novel toxigenic crown rot pathogen of durum wheat from Algeria is nested in the Fusarium burgessii species complex.</title>
        <authorList>
            <person name="Laraba I."/>
            <person name="Keddad A."/>
            <person name="Boureghda H."/>
            <person name="Abdallah N."/>
            <person name="Vaughan M.M."/>
            <person name="Proctor R.H."/>
            <person name="Busman M."/>
            <person name="O'Donnell K."/>
        </authorList>
    </citation>
    <scope>NUCLEOTIDE SEQUENCE</scope>
    <source>
        <strain evidence="1">NRRL 25174</strain>
    </source>
</reference>
<reference evidence="1" key="2">
    <citation type="submission" date="2020-02" db="EMBL/GenBank/DDBJ databases">
        <title>Identification and distribution of gene clusters putatively required for synthesis of sphingolipid metabolism inhibitors in phylogenetically diverse species of the filamentous fungus Fusarium.</title>
        <authorList>
            <person name="Kim H.-S."/>
            <person name="Busman M."/>
            <person name="Brown D.W."/>
            <person name="Divon H."/>
            <person name="Uhlig S."/>
            <person name="Proctor R.H."/>
        </authorList>
    </citation>
    <scope>NUCLEOTIDE SEQUENCE</scope>
    <source>
        <strain evidence="1">NRRL 25174</strain>
    </source>
</reference>
<name>A0A9P5DRS3_9HYPO</name>
<comment type="caution">
    <text evidence="1">The sequence shown here is derived from an EMBL/GenBank/DDBJ whole genome shotgun (WGS) entry which is preliminary data.</text>
</comment>
<evidence type="ECO:0000313" key="2">
    <source>
        <dbReference type="Proteomes" id="UP000730481"/>
    </source>
</evidence>
<dbReference type="EMBL" id="PVQB02001080">
    <property type="protein sequence ID" value="KAF4332414.1"/>
    <property type="molecule type" value="Genomic_DNA"/>
</dbReference>
<organism evidence="1 2">
    <name type="scientific">Fusarium beomiforme</name>
    <dbReference type="NCBI Taxonomy" id="44412"/>
    <lineage>
        <taxon>Eukaryota</taxon>
        <taxon>Fungi</taxon>
        <taxon>Dikarya</taxon>
        <taxon>Ascomycota</taxon>
        <taxon>Pezizomycotina</taxon>
        <taxon>Sordariomycetes</taxon>
        <taxon>Hypocreomycetidae</taxon>
        <taxon>Hypocreales</taxon>
        <taxon>Nectriaceae</taxon>
        <taxon>Fusarium</taxon>
        <taxon>Fusarium burgessii species complex</taxon>
    </lineage>
</organism>